<comment type="caution">
    <text evidence="10">The sequence shown here is derived from an EMBL/GenBank/DDBJ whole genome shotgun (WGS) entry which is preliminary data.</text>
</comment>
<dbReference type="EMBL" id="CAIX01000136">
    <property type="protein sequence ID" value="CCI46647.1"/>
    <property type="molecule type" value="Genomic_DNA"/>
</dbReference>
<dbReference type="Proteomes" id="UP000053237">
    <property type="component" value="Unassembled WGS sequence"/>
</dbReference>
<dbReference type="PANTHER" id="PTHR31077:SF1">
    <property type="entry name" value="U4_U6.U5 SMALL NUCLEAR RIBONUCLEOPROTEIN 27 KDA PROTEIN"/>
    <property type="match status" value="1"/>
</dbReference>
<dbReference type="PANTHER" id="PTHR31077">
    <property type="entry name" value="U4/U6.U5 SMALL NUCLEAR RIBONUCLEOPROTEIN 27 KDA PROTEIN"/>
    <property type="match status" value="1"/>
</dbReference>
<feature type="compositionally biased region" description="Low complexity" evidence="8">
    <location>
        <begin position="1"/>
        <end position="12"/>
    </location>
</feature>
<keyword evidence="11" id="KW-1185">Reference proteome</keyword>
<evidence type="ECO:0000256" key="2">
    <source>
        <dbReference type="ARBA" id="ARBA00004123"/>
    </source>
</evidence>
<keyword evidence="6" id="KW-0508">mRNA splicing</keyword>
<protein>
    <recommendedName>
        <fullName evidence="9">U4/U6.U5 small nuclear ribonucleoprotein 27kDa protein domain-containing protein</fullName>
    </recommendedName>
</protein>
<gene>
    <name evidence="10" type="ORF">BN9_076020</name>
</gene>
<feature type="compositionally biased region" description="Basic residues" evidence="8">
    <location>
        <begin position="50"/>
        <end position="83"/>
    </location>
</feature>
<dbReference type="OrthoDB" id="21368at2759"/>
<evidence type="ECO:0000313" key="10">
    <source>
        <dbReference type="EMBL" id="CCI46647.1"/>
    </source>
</evidence>
<dbReference type="Pfam" id="PF08648">
    <property type="entry name" value="SNRNP27"/>
    <property type="match status" value="1"/>
</dbReference>
<dbReference type="GO" id="GO:0071011">
    <property type="term" value="C:precatalytic spliceosome"/>
    <property type="evidence" value="ECO:0007669"/>
    <property type="project" value="TreeGrafter"/>
</dbReference>
<keyword evidence="7" id="KW-0539">Nucleus</keyword>
<proteinExistence type="inferred from homology"/>
<comment type="subunit">
    <text evidence="4">Part of a tri-snRNP complex.</text>
</comment>
<comment type="function">
    <text evidence="1">May play a role in mRNA splicing.</text>
</comment>
<feature type="compositionally biased region" description="Basic and acidic residues" evidence="8">
    <location>
        <begin position="94"/>
        <end position="108"/>
    </location>
</feature>
<name>A0A024GJD9_9STRA</name>
<feature type="region of interest" description="Disordered" evidence="8">
    <location>
        <begin position="1"/>
        <end position="108"/>
    </location>
</feature>
<feature type="compositionally biased region" description="Basic residues" evidence="8">
    <location>
        <begin position="15"/>
        <end position="30"/>
    </location>
</feature>
<evidence type="ECO:0000256" key="7">
    <source>
        <dbReference type="ARBA" id="ARBA00023242"/>
    </source>
</evidence>
<evidence type="ECO:0000256" key="8">
    <source>
        <dbReference type="SAM" id="MobiDB-lite"/>
    </source>
</evidence>
<reference evidence="10 11" key="1">
    <citation type="submission" date="2012-05" db="EMBL/GenBank/DDBJ databases">
        <title>Recombination and specialization in a pathogen metapopulation.</title>
        <authorList>
            <person name="Gardiner A."/>
            <person name="Kemen E."/>
            <person name="Schultz-Larsen T."/>
            <person name="MacLean D."/>
            <person name="Van Oosterhout C."/>
            <person name="Jones J.D.G."/>
        </authorList>
    </citation>
    <scope>NUCLEOTIDE SEQUENCE [LARGE SCALE GENOMIC DNA]</scope>
    <source>
        <strain evidence="10 11">Ac Nc2</strain>
    </source>
</reference>
<dbReference type="InterPro" id="IPR013957">
    <property type="entry name" value="SNRNP27"/>
</dbReference>
<dbReference type="GO" id="GO:0006397">
    <property type="term" value="P:mRNA processing"/>
    <property type="evidence" value="ECO:0007669"/>
    <property type="project" value="UniProtKB-KW"/>
</dbReference>
<organism evidence="10 11">
    <name type="scientific">Albugo candida</name>
    <dbReference type="NCBI Taxonomy" id="65357"/>
    <lineage>
        <taxon>Eukaryota</taxon>
        <taxon>Sar</taxon>
        <taxon>Stramenopiles</taxon>
        <taxon>Oomycota</taxon>
        <taxon>Peronosporomycetes</taxon>
        <taxon>Albuginales</taxon>
        <taxon>Albuginaceae</taxon>
        <taxon>Albugo</taxon>
    </lineage>
</organism>
<dbReference type="InParanoid" id="A0A024GJD9"/>
<evidence type="ECO:0000256" key="5">
    <source>
        <dbReference type="ARBA" id="ARBA00022664"/>
    </source>
</evidence>
<dbReference type="GO" id="GO:0008380">
    <property type="term" value="P:RNA splicing"/>
    <property type="evidence" value="ECO:0007669"/>
    <property type="project" value="UniProtKB-KW"/>
</dbReference>
<comment type="subcellular location">
    <subcellularLocation>
        <location evidence="2">Nucleus</location>
    </subcellularLocation>
</comment>
<evidence type="ECO:0000256" key="6">
    <source>
        <dbReference type="ARBA" id="ARBA00023187"/>
    </source>
</evidence>
<dbReference type="AlphaFoldDB" id="A0A024GJD9"/>
<accession>A0A024GJD9</accession>
<evidence type="ECO:0000259" key="9">
    <source>
        <dbReference type="Pfam" id="PF08648"/>
    </source>
</evidence>
<dbReference type="STRING" id="65357.A0A024GJD9"/>
<feature type="domain" description="U4/U6.U5 small nuclear ribonucleoprotein 27kDa protein" evidence="9">
    <location>
        <begin position="145"/>
        <end position="202"/>
    </location>
</feature>
<evidence type="ECO:0000256" key="4">
    <source>
        <dbReference type="ARBA" id="ARBA00011825"/>
    </source>
</evidence>
<evidence type="ECO:0000313" key="11">
    <source>
        <dbReference type="Proteomes" id="UP000053237"/>
    </source>
</evidence>
<evidence type="ECO:0000256" key="3">
    <source>
        <dbReference type="ARBA" id="ARBA00008218"/>
    </source>
</evidence>
<evidence type="ECO:0000256" key="1">
    <source>
        <dbReference type="ARBA" id="ARBA00003632"/>
    </source>
</evidence>
<keyword evidence="5" id="KW-0507">mRNA processing</keyword>
<feature type="compositionally biased region" description="Low complexity" evidence="8">
    <location>
        <begin position="31"/>
        <end position="48"/>
    </location>
</feature>
<sequence length="203" mass="23160">MRSSSPTSSLDSLGRRKRRSSVRSRQHTSRHASSSSTSSSSSSNLSVSPKKQRRHHDNRSRRRSTSRHRGRSYSRRRYNRSRSRSYLSGANRNRRIEGNDSNKKVEKAVDISKSTKSTFVPSNLKNASTNLTSKVETIISDDIPDEEQLRLLFGFNGFDSTKGKIVQDNLTTAATGACRKDTKREYRQYMNRLGGFNRPLDKR</sequence>
<comment type="similarity">
    <text evidence="3">Belongs to the SNUT3 family.</text>
</comment>